<keyword evidence="2" id="KW-0472">Membrane</keyword>
<dbReference type="OrthoDB" id="5597489at2759"/>
<dbReference type="HOGENOM" id="CLU_074873_1_0_1"/>
<sequence length="240" mass="26999">MAVLEEVPDAELAEIRRRVKIPRAPKNKKIPLAKPSTTSTGQKPLVDLSLDDLKAAGVQFTELPDGEQFVEEDSADEADDEDDPKTDEERALEAWWDEFFDSMIYTVPFSFLFLMLDIYDNHPDKKHYAQNYFVALITIGMIVFYSEFGQLSVKGGELMTALRHASNEYMRAGMLLASIVCGSRLIWMVNKAGWLDVIQQAPALGTIWIITIVQLPLLRALIGLAVVSAWGYWADMKLTP</sequence>
<evidence type="ECO:0000256" key="2">
    <source>
        <dbReference type="SAM" id="Phobius"/>
    </source>
</evidence>
<dbReference type="GeneID" id="25986267"/>
<dbReference type="VEuPathDB" id="FungiDB:A1Q1_02754"/>
<dbReference type="PANTHER" id="PTHR37846">
    <property type="entry name" value="YALI0B21296P"/>
    <property type="match status" value="1"/>
</dbReference>
<dbReference type="InterPro" id="IPR056136">
    <property type="entry name" value="DUF7719"/>
</dbReference>
<organism evidence="4 5">
    <name type="scientific">Trichosporon asahii var. asahii (strain ATCC 90039 / CBS 2479 / JCM 2466 / KCTC 7840 / NBRC 103889/ NCYC 2677 / UAMH 7654)</name>
    <name type="common">Yeast</name>
    <dbReference type="NCBI Taxonomy" id="1186058"/>
    <lineage>
        <taxon>Eukaryota</taxon>
        <taxon>Fungi</taxon>
        <taxon>Dikarya</taxon>
        <taxon>Basidiomycota</taxon>
        <taxon>Agaricomycotina</taxon>
        <taxon>Tremellomycetes</taxon>
        <taxon>Trichosporonales</taxon>
        <taxon>Trichosporonaceae</taxon>
        <taxon>Trichosporon</taxon>
    </lineage>
</organism>
<dbReference type="AlphaFoldDB" id="J6F6L5"/>
<dbReference type="EMBL" id="ALBS01000020">
    <property type="protein sequence ID" value="EJT52704.1"/>
    <property type="molecule type" value="Genomic_DNA"/>
</dbReference>
<feature type="domain" description="DUF7719" evidence="3">
    <location>
        <begin position="173"/>
        <end position="237"/>
    </location>
</feature>
<dbReference type="RefSeq" id="XP_014184141.1">
    <property type="nucleotide sequence ID" value="XM_014328666.1"/>
</dbReference>
<gene>
    <name evidence="4" type="ORF">A1Q1_02754</name>
</gene>
<dbReference type="Pfam" id="PF24841">
    <property type="entry name" value="DUF7719"/>
    <property type="match status" value="1"/>
</dbReference>
<evidence type="ECO:0000313" key="4">
    <source>
        <dbReference type="EMBL" id="EJT52704.1"/>
    </source>
</evidence>
<feature type="region of interest" description="Disordered" evidence="1">
    <location>
        <begin position="66"/>
        <end position="87"/>
    </location>
</feature>
<name>J6F6L5_TRIAS</name>
<proteinExistence type="predicted"/>
<feature type="transmembrane region" description="Helical" evidence="2">
    <location>
        <begin position="131"/>
        <end position="149"/>
    </location>
</feature>
<feature type="transmembrane region" description="Helical" evidence="2">
    <location>
        <begin position="169"/>
        <end position="187"/>
    </location>
</feature>
<feature type="transmembrane region" description="Helical" evidence="2">
    <location>
        <begin position="207"/>
        <end position="233"/>
    </location>
</feature>
<protein>
    <recommendedName>
        <fullName evidence="3">DUF7719 domain-containing protein</fullName>
    </recommendedName>
</protein>
<dbReference type="PANTHER" id="PTHR37846:SF1">
    <property type="entry name" value="DEACETYLASE-LIKE PROTEIN"/>
    <property type="match status" value="1"/>
</dbReference>
<comment type="caution">
    <text evidence="4">The sequence shown here is derived from an EMBL/GenBank/DDBJ whole genome shotgun (WGS) entry which is preliminary data.</text>
</comment>
<evidence type="ECO:0000256" key="1">
    <source>
        <dbReference type="SAM" id="MobiDB-lite"/>
    </source>
</evidence>
<dbReference type="KEGG" id="tasa:A1Q1_02754"/>
<keyword evidence="2" id="KW-0812">Transmembrane</keyword>
<evidence type="ECO:0000259" key="3">
    <source>
        <dbReference type="Pfam" id="PF24841"/>
    </source>
</evidence>
<reference evidence="4 5" key="1">
    <citation type="journal article" date="2012" name="Eukaryot. Cell">
        <title>Draft genome sequence of CBS 2479, the standard type strain of Trichosporon asahii.</title>
        <authorList>
            <person name="Yang R.Y."/>
            <person name="Li H.T."/>
            <person name="Zhu H."/>
            <person name="Zhou G.P."/>
            <person name="Wang M."/>
            <person name="Wang L."/>
        </authorList>
    </citation>
    <scope>NUCLEOTIDE SEQUENCE [LARGE SCALE GENOMIC DNA]</scope>
    <source>
        <strain evidence="5">ATCC 90039 / CBS 2479 / JCM 2466 / KCTC 7840 / NCYC 2677 / UAMH 7654</strain>
    </source>
</reference>
<dbReference type="Proteomes" id="UP000002748">
    <property type="component" value="Unassembled WGS sequence"/>
</dbReference>
<accession>J6F6L5</accession>
<feature type="transmembrane region" description="Helical" evidence="2">
    <location>
        <begin position="102"/>
        <end position="119"/>
    </location>
</feature>
<keyword evidence="2" id="KW-1133">Transmembrane helix</keyword>
<evidence type="ECO:0000313" key="5">
    <source>
        <dbReference type="Proteomes" id="UP000002748"/>
    </source>
</evidence>
<feature type="compositionally biased region" description="Acidic residues" evidence="1">
    <location>
        <begin position="66"/>
        <end position="86"/>
    </location>
</feature>